<dbReference type="InterPro" id="IPR002937">
    <property type="entry name" value="Amino_oxidase"/>
</dbReference>
<proteinExistence type="predicted"/>
<protein>
    <submittedName>
        <fullName evidence="3">NAD/FAD-dependent oxidoreductase</fullName>
    </submittedName>
</protein>
<dbReference type="Pfam" id="PF01593">
    <property type="entry name" value="Amino_oxidase"/>
    <property type="match status" value="1"/>
</dbReference>
<feature type="region of interest" description="Disordered" evidence="1">
    <location>
        <begin position="237"/>
        <end position="256"/>
    </location>
</feature>
<dbReference type="OrthoDB" id="56323at2"/>
<dbReference type="Gene3D" id="3.50.50.60">
    <property type="entry name" value="FAD/NAD(P)-binding domain"/>
    <property type="match status" value="1"/>
</dbReference>
<evidence type="ECO:0000259" key="2">
    <source>
        <dbReference type="Pfam" id="PF01593"/>
    </source>
</evidence>
<feature type="domain" description="Amine oxidase" evidence="2">
    <location>
        <begin position="110"/>
        <end position="347"/>
    </location>
</feature>
<keyword evidence="4" id="KW-1185">Reference proteome</keyword>
<dbReference type="EMBL" id="PDEP01000001">
    <property type="protein sequence ID" value="PEN09431.1"/>
    <property type="molecule type" value="Genomic_DNA"/>
</dbReference>
<gene>
    <name evidence="3" type="ORF">CRI93_01515</name>
</gene>
<evidence type="ECO:0000256" key="1">
    <source>
        <dbReference type="SAM" id="MobiDB-lite"/>
    </source>
</evidence>
<evidence type="ECO:0000313" key="4">
    <source>
        <dbReference type="Proteomes" id="UP000221024"/>
    </source>
</evidence>
<dbReference type="PANTHER" id="PTHR16128">
    <property type="entry name" value="FAD/NAD(P)-BINDING OXIDOREDUCTASE FAMILY PROTEIN"/>
    <property type="match status" value="1"/>
</dbReference>
<sequence length="351" mass="38341">MTKRIAIIGAGAAGLTAAWRLRNAPYEVQVFEKSRGYTGRAATRSHGTVRYDFGANYITRPPERIRQLLTDTLPHDALATIDPPVWTFDKAGNREPGDPESNAAPRWTYAHGINTLGKLLVEDGNLSVQRTTRIHHLTRTGGAWQLHTEQGETHGPFHVVLSTPPSPQTVAILQRSSADAESETHIRQCIAALEVATYAPQFAYVFGLAAPLPRPEPFHALLNTDRAHPIAWMSIEDDKPGRVPSGQSVVSAQMSPDWTAERVDDDPAAYTDTVHALASDVLGVPLQPLAWTDAHRWRYAAPTAAAPDAPLNAAYEAGLYFAGDYRVGKGRVALAMDSGWTQAERIMADWT</sequence>
<dbReference type="SUPFAM" id="SSF51905">
    <property type="entry name" value="FAD/NAD(P)-binding domain"/>
    <property type="match status" value="1"/>
</dbReference>
<organism evidence="3 4">
    <name type="scientific">Longimonas halophila</name>
    <dbReference type="NCBI Taxonomy" id="1469170"/>
    <lineage>
        <taxon>Bacteria</taxon>
        <taxon>Pseudomonadati</taxon>
        <taxon>Rhodothermota</taxon>
        <taxon>Rhodothermia</taxon>
        <taxon>Rhodothermales</taxon>
        <taxon>Salisaetaceae</taxon>
        <taxon>Longimonas</taxon>
    </lineage>
</organism>
<dbReference type="Gene3D" id="3.90.660.10">
    <property type="match status" value="1"/>
</dbReference>
<feature type="compositionally biased region" description="Polar residues" evidence="1">
    <location>
        <begin position="245"/>
        <end position="256"/>
    </location>
</feature>
<dbReference type="RefSeq" id="WP_098060829.1">
    <property type="nucleotide sequence ID" value="NZ_PDEP01000001.1"/>
</dbReference>
<dbReference type="AlphaFoldDB" id="A0A2H3NQ85"/>
<dbReference type="PANTHER" id="PTHR16128:SF5">
    <property type="entry name" value="FAD_NAD(P)-BINDING OXIDOREDUCTASE FAMILY PROTEIN"/>
    <property type="match status" value="1"/>
</dbReference>
<name>A0A2H3NQ85_9BACT</name>
<dbReference type="Pfam" id="PF13450">
    <property type="entry name" value="NAD_binding_8"/>
    <property type="match status" value="1"/>
</dbReference>
<dbReference type="InterPro" id="IPR036188">
    <property type="entry name" value="FAD/NAD-bd_sf"/>
</dbReference>
<accession>A0A2H3NQ85</accession>
<dbReference type="Proteomes" id="UP000221024">
    <property type="component" value="Unassembled WGS sequence"/>
</dbReference>
<comment type="caution">
    <text evidence="3">The sequence shown here is derived from an EMBL/GenBank/DDBJ whole genome shotgun (WGS) entry which is preliminary data.</text>
</comment>
<reference evidence="3 4" key="1">
    <citation type="submission" date="2017-10" db="EMBL/GenBank/DDBJ databases">
        <title>Draft genome of Longimonas halophila.</title>
        <authorList>
            <person name="Goh K.M."/>
            <person name="Shamsir M.S."/>
            <person name="Lim S.W."/>
        </authorList>
    </citation>
    <scope>NUCLEOTIDE SEQUENCE [LARGE SCALE GENOMIC DNA]</scope>
    <source>
        <strain evidence="3 4">KCTC 42399</strain>
    </source>
</reference>
<evidence type="ECO:0000313" key="3">
    <source>
        <dbReference type="EMBL" id="PEN09431.1"/>
    </source>
</evidence>
<dbReference type="GO" id="GO:0016491">
    <property type="term" value="F:oxidoreductase activity"/>
    <property type="evidence" value="ECO:0007669"/>
    <property type="project" value="InterPro"/>
</dbReference>